<evidence type="ECO:0008006" key="4">
    <source>
        <dbReference type="Google" id="ProtNLM"/>
    </source>
</evidence>
<keyword evidence="1" id="KW-1133">Transmembrane helix</keyword>
<proteinExistence type="predicted"/>
<feature type="transmembrane region" description="Helical" evidence="1">
    <location>
        <begin position="12"/>
        <end position="33"/>
    </location>
</feature>
<gene>
    <name evidence="2" type="ORF">SAMN05660337_0785</name>
</gene>
<dbReference type="STRING" id="246191.SAMN05660337_0785"/>
<evidence type="ECO:0000313" key="2">
    <source>
        <dbReference type="EMBL" id="SDK54824.1"/>
    </source>
</evidence>
<keyword evidence="1" id="KW-0472">Membrane</keyword>
<dbReference type="Proteomes" id="UP000199053">
    <property type="component" value="Unassembled WGS sequence"/>
</dbReference>
<accession>A0A1G9CTV7</accession>
<reference evidence="3" key="1">
    <citation type="submission" date="2016-10" db="EMBL/GenBank/DDBJ databases">
        <authorList>
            <person name="Varghese N."/>
            <person name="Submissions S."/>
        </authorList>
    </citation>
    <scope>NUCLEOTIDE SEQUENCE [LARGE SCALE GENOMIC DNA]</scope>
    <source>
        <strain evidence="3">DSM 16995</strain>
    </source>
</reference>
<evidence type="ECO:0000313" key="3">
    <source>
        <dbReference type="Proteomes" id="UP000199053"/>
    </source>
</evidence>
<dbReference type="AlphaFoldDB" id="A0A1G9CTV7"/>
<dbReference type="RefSeq" id="WP_092158398.1">
    <property type="nucleotide sequence ID" value="NZ_FNGA01000001.1"/>
</dbReference>
<dbReference type="OrthoDB" id="5450272at2"/>
<dbReference type="EMBL" id="FNGA01000001">
    <property type="protein sequence ID" value="SDK54824.1"/>
    <property type="molecule type" value="Genomic_DNA"/>
</dbReference>
<sequence length="244" mass="26348">MKFIPKFSIKKAFGRFFLFLSGLILGIFLFMPWEVVWSQIFKQVDAKVSQATIQWGDFVSAGPLSFEVTNLYVTTNKGLIITIPQLGMYLGLSPLVELRVKTGPVLSAKVFKSKSLTLSGGLNLGKVLKLDGLGGIVKITSDVGFPEWGAPPKTGSLVVRSNQIEIPGGLVAEDVNVNAVLSGNQFQLNSFSSGMPIPTKAKGSATLNWKNLQGSTYNISGSATFGNTERQFAKSGNLSKYLNF</sequence>
<protein>
    <recommendedName>
        <fullName evidence="4">Type II secretion system protein N</fullName>
    </recommendedName>
</protein>
<organism evidence="2 3">
    <name type="scientific">Maridesulfovibrio ferrireducens</name>
    <dbReference type="NCBI Taxonomy" id="246191"/>
    <lineage>
        <taxon>Bacteria</taxon>
        <taxon>Pseudomonadati</taxon>
        <taxon>Thermodesulfobacteriota</taxon>
        <taxon>Desulfovibrionia</taxon>
        <taxon>Desulfovibrionales</taxon>
        <taxon>Desulfovibrionaceae</taxon>
        <taxon>Maridesulfovibrio</taxon>
    </lineage>
</organism>
<name>A0A1G9CTV7_9BACT</name>
<keyword evidence="1" id="KW-0812">Transmembrane</keyword>
<keyword evidence="3" id="KW-1185">Reference proteome</keyword>
<evidence type="ECO:0000256" key="1">
    <source>
        <dbReference type="SAM" id="Phobius"/>
    </source>
</evidence>